<name>A0A9P0KBG4_ACAOB</name>
<dbReference type="Proteomes" id="UP001152888">
    <property type="component" value="Unassembled WGS sequence"/>
</dbReference>
<protein>
    <submittedName>
        <fullName evidence="1">Uncharacterized protein</fullName>
    </submittedName>
</protein>
<comment type="caution">
    <text evidence="1">The sequence shown here is derived from an EMBL/GenBank/DDBJ whole genome shotgun (WGS) entry which is preliminary data.</text>
</comment>
<keyword evidence="2" id="KW-1185">Reference proteome</keyword>
<accession>A0A9P0KBG4</accession>
<proteinExistence type="predicted"/>
<sequence>MVHNSIICFFYSMTWMKFTSCICIRESLFGRKNVLNICLQY</sequence>
<organism evidence="1 2">
    <name type="scientific">Acanthoscelides obtectus</name>
    <name type="common">Bean weevil</name>
    <name type="synonym">Bruchus obtectus</name>
    <dbReference type="NCBI Taxonomy" id="200917"/>
    <lineage>
        <taxon>Eukaryota</taxon>
        <taxon>Metazoa</taxon>
        <taxon>Ecdysozoa</taxon>
        <taxon>Arthropoda</taxon>
        <taxon>Hexapoda</taxon>
        <taxon>Insecta</taxon>
        <taxon>Pterygota</taxon>
        <taxon>Neoptera</taxon>
        <taxon>Endopterygota</taxon>
        <taxon>Coleoptera</taxon>
        <taxon>Polyphaga</taxon>
        <taxon>Cucujiformia</taxon>
        <taxon>Chrysomeloidea</taxon>
        <taxon>Chrysomelidae</taxon>
        <taxon>Bruchinae</taxon>
        <taxon>Bruchini</taxon>
        <taxon>Acanthoscelides</taxon>
    </lineage>
</organism>
<dbReference type="EMBL" id="CAKOFQ010006780">
    <property type="protein sequence ID" value="CAH1970935.1"/>
    <property type="molecule type" value="Genomic_DNA"/>
</dbReference>
<evidence type="ECO:0000313" key="2">
    <source>
        <dbReference type="Proteomes" id="UP001152888"/>
    </source>
</evidence>
<gene>
    <name evidence="1" type="ORF">ACAOBT_LOCUS9178</name>
</gene>
<reference evidence="1" key="1">
    <citation type="submission" date="2022-03" db="EMBL/GenBank/DDBJ databases">
        <authorList>
            <person name="Sayadi A."/>
        </authorList>
    </citation>
    <scope>NUCLEOTIDE SEQUENCE</scope>
</reference>
<dbReference type="AlphaFoldDB" id="A0A9P0KBG4"/>
<evidence type="ECO:0000313" key="1">
    <source>
        <dbReference type="EMBL" id="CAH1970935.1"/>
    </source>
</evidence>